<dbReference type="Proteomes" id="UP000248259">
    <property type="component" value="Unassembled WGS sequence"/>
</dbReference>
<reference evidence="2 3" key="1">
    <citation type="submission" date="2018-06" db="EMBL/GenBank/DDBJ databases">
        <title>Azoarcus communis strain SWub3 genome.</title>
        <authorList>
            <person name="Zorraquino Salvo V."/>
            <person name="Toubiana D."/>
            <person name="Blumwald E."/>
        </authorList>
    </citation>
    <scope>NUCLEOTIDE SEQUENCE [LARGE SCALE GENOMIC DNA]</scope>
    <source>
        <strain evidence="2 3">SWub3</strain>
    </source>
</reference>
<dbReference type="InterPro" id="IPR013216">
    <property type="entry name" value="Methyltransf_11"/>
</dbReference>
<dbReference type="EMBL" id="QKOE01000004">
    <property type="protein sequence ID" value="PZA17183.1"/>
    <property type="molecule type" value="Genomic_DNA"/>
</dbReference>
<accession>A0A323UYZ6</accession>
<sequence length="202" mass="21893">MSNTKTFLHVGCGPQRKAGTTRGFNTDEWVELRLDIDESVSPDIVGTMTDMSAVPSESVDAVFSSHNIEHLYAHEVPVALAEFMRVLKPDGIAVITCPDLRSVCALVAENKLIEAAYVSPAGPITPLDMLYGLRSSMAQGNLFMAHRCGFTEDVLSGTLYGAGFKIVATISRPAAFDLWAVASKSPRSEAEMRDLAAMHFVR</sequence>
<dbReference type="AlphaFoldDB" id="A0A323UYZ6"/>
<dbReference type="InterPro" id="IPR029063">
    <property type="entry name" value="SAM-dependent_MTases_sf"/>
</dbReference>
<gene>
    <name evidence="2" type="ORF">DNK49_08080</name>
</gene>
<evidence type="ECO:0000313" key="3">
    <source>
        <dbReference type="Proteomes" id="UP000248259"/>
    </source>
</evidence>
<evidence type="ECO:0000259" key="1">
    <source>
        <dbReference type="Pfam" id="PF08241"/>
    </source>
</evidence>
<organism evidence="2 3">
    <name type="scientific">Parazoarcus communis SWub3 = DSM 12120</name>
    <dbReference type="NCBI Taxonomy" id="1121029"/>
    <lineage>
        <taxon>Bacteria</taxon>
        <taxon>Pseudomonadati</taxon>
        <taxon>Pseudomonadota</taxon>
        <taxon>Betaproteobacteria</taxon>
        <taxon>Rhodocyclales</taxon>
        <taxon>Zoogloeaceae</taxon>
        <taxon>Parazoarcus</taxon>
    </lineage>
</organism>
<keyword evidence="3" id="KW-1185">Reference proteome</keyword>
<dbReference type="Pfam" id="PF08241">
    <property type="entry name" value="Methyltransf_11"/>
    <property type="match status" value="1"/>
</dbReference>
<protein>
    <submittedName>
        <fullName evidence="2">SAM-dependent methyltransferase</fullName>
    </submittedName>
</protein>
<dbReference type="GO" id="GO:0008757">
    <property type="term" value="F:S-adenosylmethionine-dependent methyltransferase activity"/>
    <property type="evidence" value="ECO:0007669"/>
    <property type="project" value="InterPro"/>
</dbReference>
<evidence type="ECO:0000313" key="2">
    <source>
        <dbReference type="EMBL" id="PZA17183.1"/>
    </source>
</evidence>
<dbReference type="OrthoDB" id="9796760at2"/>
<keyword evidence="2" id="KW-0808">Transferase</keyword>
<dbReference type="SUPFAM" id="SSF53335">
    <property type="entry name" value="S-adenosyl-L-methionine-dependent methyltransferases"/>
    <property type="match status" value="1"/>
</dbReference>
<dbReference type="GO" id="GO:0032259">
    <property type="term" value="P:methylation"/>
    <property type="evidence" value="ECO:0007669"/>
    <property type="project" value="UniProtKB-KW"/>
</dbReference>
<proteinExistence type="predicted"/>
<dbReference type="Gene3D" id="3.40.50.150">
    <property type="entry name" value="Vaccinia Virus protein VP39"/>
    <property type="match status" value="1"/>
</dbReference>
<feature type="domain" description="Methyltransferase type 11" evidence="1">
    <location>
        <begin position="44"/>
        <end position="95"/>
    </location>
</feature>
<keyword evidence="2" id="KW-0489">Methyltransferase</keyword>
<comment type="caution">
    <text evidence="2">The sequence shown here is derived from an EMBL/GenBank/DDBJ whole genome shotgun (WGS) entry which is preliminary data.</text>
</comment>
<name>A0A323UYZ6_9RHOO</name>